<evidence type="ECO:0000313" key="3">
    <source>
        <dbReference type="Proteomes" id="UP000094444"/>
    </source>
</evidence>
<dbReference type="OrthoDB" id="5219036at2759"/>
<feature type="signal peptide" evidence="1">
    <location>
        <begin position="1"/>
        <end position="20"/>
    </location>
</feature>
<proteinExistence type="predicted"/>
<evidence type="ECO:0000313" key="2">
    <source>
        <dbReference type="EMBL" id="POS79485.1"/>
    </source>
</evidence>
<feature type="chain" id="PRO_5015103593" evidence="1">
    <location>
        <begin position="21"/>
        <end position="108"/>
    </location>
</feature>
<dbReference type="InParanoid" id="A0A2P5IAH9"/>
<dbReference type="AlphaFoldDB" id="A0A2P5IAH9"/>
<accession>A0A2P5IAH9</accession>
<evidence type="ECO:0000256" key="1">
    <source>
        <dbReference type="SAM" id="SignalP"/>
    </source>
</evidence>
<comment type="caution">
    <text evidence="2">The sequence shown here is derived from an EMBL/GenBank/DDBJ whole genome shotgun (WGS) entry which is preliminary data.</text>
</comment>
<organism evidence="2 3">
    <name type="scientific">Diaporthe helianthi</name>
    <dbReference type="NCBI Taxonomy" id="158607"/>
    <lineage>
        <taxon>Eukaryota</taxon>
        <taxon>Fungi</taxon>
        <taxon>Dikarya</taxon>
        <taxon>Ascomycota</taxon>
        <taxon>Pezizomycotina</taxon>
        <taxon>Sordariomycetes</taxon>
        <taxon>Sordariomycetidae</taxon>
        <taxon>Diaporthales</taxon>
        <taxon>Diaporthaceae</taxon>
        <taxon>Diaporthe</taxon>
    </lineage>
</organism>
<gene>
    <name evidence="2" type="ORF">DHEL01_v202137</name>
</gene>
<dbReference type="Proteomes" id="UP000094444">
    <property type="component" value="Unassembled WGS sequence"/>
</dbReference>
<protein>
    <submittedName>
        <fullName evidence="2">Uncharacterized protein</fullName>
    </submittedName>
</protein>
<keyword evidence="3" id="KW-1185">Reference proteome</keyword>
<keyword evidence="1" id="KW-0732">Signal</keyword>
<reference evidence="2" key="1">
    <citation type="submission" date="2017-09" db="EMBL/GenBank/DDBJ databases">
        <title>Polyketide synthases of a Diaporthe helianthi virulent isolate.</title>
        <authorList>
            <person name="Baroncelli R."/>
        </authorList>
    </citation>
    <scope>NUCLEOTIDE SEQUENCE [LARGE SCALE GENOMIC DNA]</scope>
    <source>
        <strain evidence="2">7/96</strain>
    </source>
</reference>
<dbReference type="EMBL" id="MAVT02000111">
    <property type="protein sequence ID" value="POS79485.1"/>
    <property type="molecule type" value="Genomic_DNA"/>
</dbReference>
<name>A0A2P5IAH9_DIAHE</name>
<sequence>MYSISTKAATLLALASIAAANTWTLYCGDSCSGGTEIATGSNFTGAGCTNLASEYKYCYLSADELWYYGVVYQEADCLVSSDGPRSLIEPGGCTDAGAFGSYRIVVDL</sequence>